<dbReference type="RefSeq" id="WP_053938239.1">
    <property type="nucleotide sequence ID" value="NZ_LAQT01000009.1"/>
</dbReference>
<comment type="caution">
    <text evidence="1">The sequence shown here is derived from an EMBL/GenBank/DDBJ whole genome shotgun (WGS) entry which is preliminary data.</text>
</comment>
<sequence>MSTQTHYTIKRAADEIRTGWAVFNLKDIRVSLVFIARDQAEQERDIMERGVLEMKFRSWFRLGRVRFNESNLYRGKVVAQGRRHVMIYAGKGQLHLLELYLLLIAEIKPVQGQPLMCELNKGRLQRLQA</sequence>
<reference evidence="1 2" key="1">
    <citation type="submission" date="2015-07" db="EMBL/GenBank/DDBJ databases">
        <title>Draft genome sequence of the Amantichitinum ursilacus IGB-41, a new chitin-degrading bacterium.</title>
        <authorList>
            <person name="Kirstahler P."/>
            <person name="Guenther M."/>
            <person name="Grumaz C."/>
            <person name="Rupp S."/>
            <person name="Zibek S."/>
            <person name="Sohn K."/>
        </authorList>
    </citation>
    <scope>NUCLEOTIDE SEQUENCE [LARGE SCALE GENOMIC DNA]</scope>
    <source>
        <strain evidence="1 2">IGB-41</strain>
    </source>
</reference>
<keyword evidence="2" id="KW-1185">Reference proteome</keyword>
<dbReference type="EMBL" id="LAQT01000009">
    <property type="protein sequence ID" value="KPC52771.1"/>
    <property type="molecule type" value="Genomic_DNA"/>
</dbReference>
<name>A0A0N0XIE9_9NEIS</name>
<proteinExistence type="predicted"/>
<protein>
    <submittedName>
        <fullName evidence="1">Uncharacterized protein</fullName>
    </submittedName>
</protein>
<gene>
    <name evidence="1" type="ORF">WG78_13025</name>
</gene>
<evidence type="ECO:0000313" key="2">
    <source>
        <dbReference type="Proteomes" id="UP000037939"/>
    </source>
</evidence>
<dbReference type="Proteomes" id="UP000037939">
    <property type="component" value="Unassembled WGS sequence"/>
</dbReference>
<evidence type="ECO:0000313" key="1">
    <source>
        <dbReference type="EMBL" id="KPC52771.1"/>
    </source>
</evidence>
<organism evidence="1 2">
    <name type="scientific">Amantichitinum ursilacus</name>
    <dbReference type="NCBI Taxonomy" id="857265"/>
    <lineage>
        <taxon>Bacteria</taxon>
        <taxon>Pseudomonadati</taxon>
        <taxon>Pseudomonadota</taxon>
        <taxon>Betaproteobacteria</taxon>
        <taxon>Neisseriales</taxon>
        <taxon>Chitinibacteraceae</taxon>
        <taxon>Amantichitinum</taxon>
    </lineage>
</organism>
<dbReference type="AlphaFoldDB" id="A0A0N0XIE9"/>
<accession>A0A0N0XIE9</accession>